<dbReference type="PANTHER" id="PTHR43134:SF3">
    <property type="entry name" value="FLAGELLAR BIOSYNTHESIS PROTEIN FLHF"/>
    <property type="match status" value="1"/>
</dbReference>
<keyword evidence="5" id="KW-1003">Cell membrane</keyword>
<organism evidence="17 18">
    <name type="scientific">Halomonas koreensis</name>
    <dbReference type="NCBI Taxonomy" id="245385"/>
    <lineage>
        <taxon>Bacteria</taxon>
        <taxon>Pseudomonadati</taxon>
        <taxon>Pseudomonadota</taxon>
        <taxon>Gammaproteobacteria</taxon>
        <taxon>Oceanospirillales</taxon>
        <taxon>Halomonadaceae</taxon>
        <taxon>Halomonas</taxon>
    </lineage>
</organism>
<dbReference type="SUPFAM" id="SSF52540">
    <property type="entry name" value="P-loop containing nucleoside triphosphate hydrolases"/>
    <property type="match status" value="1"/>
</dbReference>
<comment type="caution">
    <text evidence="17">The sequence shown here is derived from an EMBL/GenBank/DDBJ whole genome shotgun (WGS) entry which is preliminary data.</text>
</comment>
<evidence type="ECO:0000259" key="15">
    <source>
        <dbReference type="SMART" id="SM00382"/>
    </source>
</evidence>
<keyword evidence="17" id="KW-0282">Flagellum</keyword>
<dbReference type="InterPro" id="IPR003593">
    <property type="entry name" value="AAA+_ATPase"/>
</dbReference>
<feature type="region of interest" description="Disordered" evidence="14">
    <location>
        <begin position="51"/>
        <end position="79"/>
    </location>
</feature>
<evidence type="ECO:0000313" key="18">
    <source>
        <dbReference type="Proteomes" id="UP001264519"/>
    </source>
</evidence>
<dbReference type="RefSeq" id="WP_309652494.1">
    <property type="nucleotide sequence ID" value="NZ_JARWAK010000006.1"/>
</dbReference>
<evidence type="ECO:0000256" key="7">
    <source>
        <dbReference type="ARBA" id="ARBA00022795"/>
    </source>
</evidence>
<dbReference type="InterPro" id="IPR020006">
    <property type="entry name" value="FlhF"/>
</dbReference>
<keyword evidence="6" id="KW-0547">Nucleotide-binding</keyword>
<keyword evidence="17" id="KW-0969">Cilium</keyword>
<keyword evidence="4" id="KW-0813">Transport</keyword>
<keyword evidence="17" id="KW-0966">Cell projection</keyword>
<protein>
    <recommendedName>
        <fullName evidence="3 13">Flagellar biosynthesis protein FlhF</fullName>
    </recommendedName>
</protein>
<dbReference type="Pfam" id="PF00448">
    <property type="entry name" value="SRP54"/>
    <property type="match status" value="1"/>
</dbReference>
<evidence type="ECO:0000259" key="16">
    <source>
        <dbReference type="SMART" id="SM00962"/>
    </source>
</evidence>
<keyword evidence="9" id="KW-0342">GTP-binding</keyword>
<dbReference type="InterPro" id="IPR000897">
    <property type="entry name" value="SRP54_GTPase_dom"/>
</dbReference>
<comment type="function">
    <text evidence="12">Necessary for flagellar biosynthesis. May be involved in translocation of the flagellum.</text>
</comment>
<evidence type="ECO:0000256" key="5">
    <source>
        <dbReference type="ARBA" id="ARBA00022475"/>
    </source>
</evidence>
<dbReference type="InterPro" id="IPR047040">
    <property type="entry name" value="FlhF__GTPase_dom"/>
</dbReference>
<evidence type="ECO:0000256" key="9">
    <source>
        <dbReference type="ARBA" id="ARBA00023134"/>
    </source>
</evidence>
<gene>
    <name evidence="17" type="primary">flhF</name>
    <name evidence="17" type="ORF">QC818_08880</name>
</gene>
<evidence type="ECO:0000313" key="17">
    <source>
        <dbReference type="EMBL" id="MDR5866896.1"/>
    </source>
</evidence>
<evidence type="ECO:0000256" key="2">
    <source>
        <dbReference type="ARBA" id="ARBA00008531"/>
    </source>
</evidence>
<reference evidence="17 18" key="1">
    <citation type="submission" date="2023-04" db="EMBL/GenBank/DDBJ databases">
        <title>A long-awaited taxogenomic arrangement of the family Halomonadaceae.</title>
        <authorList>
            <person name="De La Haba R."/>
            <person name="Chuvochina M."/>
            <person name="Wittouck S."/>
            <person name="Arahal D.R."/>
            <person name="Sanchez-Porro C."/>
            <person name="Hugenholtz P."/>
            <person name="Ventosa A."/>
        </authorList>
    </citation>
    <scope>NUCLEOTIDE SEQUENCE [LARGE SCALE GENOMIC DNA]</scope>
    <source>
        <strain evidence="17 18">DSM 23530</strain>
    </source>
</reference>
<dbReference type="PANTHER" id="PTHR43134">
    <property type="entry name" value="SIGNAL RECOGNITION PARTICLE RECEPTOR SUBUNIT ALPHA"/>
    <property type="match status" value="1"/>
</dbReference>
<dbReference type="NCBIfam" id="TIGR03499">
    <property type="entry name" value="FlhF"/>
    <property type="match status" value="1"/>
</dbReference>
<keyword evidence="7" id="KW-1005">Bacterial flagellum biogenesis</keyword>
<keyword evidence="18" id="KW-1185">Reference proteome</keyword>
<evidence type="ECO:0000256" key="4">
    <source>
        <dbReference type="ARBA" id="ARBA00022448"/>
    </source>
</evidence>
<evidence type="ECO:0000256" key="14">
    <source>
        <dbReference type="SAM" id="MobiDB-lite"/>
    </source>
</evidence>
<comment type="subcellular location">
    <subcellularLocation>
        <location evidence="1">Cell membrane</location>
        <topology evidence="1">Peripheral membrane protein</topology>
        <orientation evidence="1">Cytoplasmic side</orientation>
    </subcellularLocation>
</comment>
<dbReference type="SMART" id="SM00962">
    <property type="entry name" value="SRP54"/>
    <property type="match status" value="1"/>
</dbReference>
<comment type="similarity">
    <text evidence="2">Belongs to the GTP-binding SRP family.</text>
</comment>
<dbReference type="CDD" id="cd17873">
    <property type="entry name" value="FlhF"/>
    <property type="match status" value="1"/>
</dbReference>
<dbReference type="SMART" id="SM00382">
    <property type="entry name" value="AAA"/>
    <property type="match status" value="1"/>
</dbReference>
<evidence type="ECO:0000256" key="3">
    <source>
        <dbReference type="ARBA" id="ARBA00014919"/>
    </source>
</evidence>
<sequence>MSVMRFVGETSREAMRQVRAALGDDALILANRPTETGVEILAMADEAVAPATAEAPSPVPPTPAVETPSAPAPAAEGDGDLRAMSERLLREMQDMRSLLAGQGGATAAAEPGREALERALREAGFGQALADELLARLPAELAGPEAAPETGHAWLARRLAARLPVSVDPEAFLDAPGILALVGPTGVGKTTTTAKLAARCVQRHGAENVALVTTDGFRVGAHEQLRIYAELLDVPLHALSPETSMDELLGELDGRRWVIIDTVGMSQRDRRIIAQAAQLQGSDERVRMLLVLNAASQPGTLEEVITRYRQAARAAGVALDDCLLTKQDEAGQLGPALDALIRHGLRLRFVSTGQRVPEDLEAADAEALVEAALSARVAAPSAPATLAATPWADDLLGRGRRLGLLLAGLRRRLTGIAALEATWDLSALPACLQEERLERLLEAPPEALERVGMLWAARRSLPGADWAMPDLGIDARGGWLALPDLQQRQPAGWPARLARAGERGVAVHLLPSLPDAETWLWLDEARAPWLCQARPGQRVHHAGERRALSELAALAEHAGERRCRFRGQAARARFAALPVEAGPAGQRGGPSRQPLMAWVAVLDDPESGRALGQRYWLTPLTAAADTLPLLLGRLHGEALPRQVRRAWERLQALLPDDTDAEVRQLLAAGLAAAACHLDQAEDAEADELRGELLALPGGRRRRREHALLEGLLYLFMARDAIRHVGAAGLEGLR</sequence>
<evidence type="ECO:0000256" key="12">
    <source>
        <dbReference type="ARBA" id="ARBA00025337"/>
    </source>
</evidence>
<dbReference type="EMBL" id="JARWAK010000006">
    <property type="protein sequence ID" value="MDR5866896.1"/>
    <property type="molecule type" value="Genomic_DNA"/>
</dbReference>
<keyword evidence="8" id="KW-0653">Protein transport</keyword>
<feature type="domain" description="SRP54-type proteins GTP-binding" evidence="16">
    <location>
        <begin position="176"/>
        <end position="374"/>
    </location>
</feature>
<keyword evidence="10" id="KW-0472">Membrane</keyword>
<dbReference type="Gene3D" id="3.40.50.300">
    <property type="entry name" value="P-loop containing nucleotide triphosphate hydrolases"/>
    <property type="match status" value="1"/>
</dbReference>
<dbReference type="Proteomes" id="UP001264519">
    <property type="component" value="Unassembled WGS sequence"/>
</dbReference>
<evidence type="ECO:0000256" key="13">
    <source>
        <dbReference type="NCBIfam" id="TIGR03499"/>
    </source>
</evidence>
<keyword evidence="11" id="KW-1006">Bacterial flagellum protein export</keyword>
<proteinExistence type="inferred from homology"/>
<feature type="domain" description="AAA+ ATPase" evidence="15">
    <location>
        <begin position="175"/>
        <end position="355"/>
    </location>
</feature>
<evidence type="ECO:0000256" key="1">
    <source>
        <dbReference type="ARBA" id="ARBA00004413"/>
    </source>
</evidence>
<evidence type="ECO:0000256" key="8">
    <source>
        <dbReference type="ARBA" id="ARBA00022927"/>
    </source>
</evidence>
<dbReference type="InterPro" id="IPR027417">
    <property type="entry name" value="P-loop_NTPase"/>
</dbReference>
<accession>A0ABU1G2G9</accession>
<evidence type="ECO:0000256" key="11">
    <source>
        <dbReference type="ARBA" id="ARBA00023225"/>
    </source>
</evidence>
<evidence type="ECO:0000256" key="10">
    <source>
        <dbReference type="ARBA" id="ARBA00023136"/>
    </source>
</evidence>
<evidence type="ECO:0000256" key="6">
    <source>
        <dbReference type="ARBA" id="ARBA00022741"/>
    </source>
</evidence>
<name>A0ABU1G2G9_9GAMM</name>
<feature type="compositionally biased region" description="Low complexity" evidence="14">
    <location>
        <begin position="64"/>
        <end position="75"/>
    </location>
</feature>